<evidence type="ECO:0000313" key="3">
    <source>
        <dbReference type="Proteomes" id="UP000324222"/>
    </source>
</evidence>
<accession>A0A5B7CSI3</accession>
<feature type="region of interest" description="Disordered" evidence="1">
    <location>
        <begin position="1"/>
        <end position="66"/>
    </location>
</feature>
<name>A0A5B7CSI3_PORTR</name>
<sequence>MEATDGVRVLGTQSAKKQHGYKSVTSFRRSHQRRSCAPNFTNAGYRSPWSTNTTANEGYRSDKTNNMYSSTTKFPVSQGDNSENVLGDSGIPKLTFESRFKRRSSLLKRKGDLKTKIQDDTAENSSKSRDEHKRILEDEEEEANVVSFRSNSFRVEKDNQEEPASEKKTEQKSRFVVAEGRRRLSGTRRRSMLDFAQRRALVSQSSVERASVSGESDRAPSGQEPGNSVGRSRFSHRLPLGSLRRTSQQKDLPVTNKTERKKQQECRRMLAFESGDEGDDSEDQTVPLSMLAQTPIMNKASVLQNCGDQKQENKVCEPIIKKSLLDGGVQTSRFRRRSILTRQQPEDNSAPSHPNMEQQVSRLAPLITNKSVNPSSEALLWHRTQPGNHDAPSCSLQEPTTYNCSSISTVKNINILEPPRSTRRAQRRRSAAVLCVRTPMKRKSMNLEPKSTSKLIGSSVSSKTSSVRELKKHLKSRRSLVIGTQLPLQPQSVSKVTPSNSECLHEEKTMQDTVTSVKFSKVDASTNTTINFDKTKLINFKVIDDIEKLLKEQEKLNAEAVLIQDKTNARRLEMKQKKLMESFATSISPLKRLKAMFLEDQQEESEVKESSQQDQAEGESGACEDDVATQELHCPLDESGAEWVSPKMPLDIRNHQIQWRRRQQDKRLTRTFHEPSIKEEEFAEPYQGDTSPFTILVGDCERPSLAPMTPHSRRNVGMLKLSLKEQLEQLYNN</sequence>
<reference evidence="2 3" key="1">
    <citation type="submission" date="2019-05" db="EMBL/GenBank/DDBJ databases">
        <title>Another draft genome of Portunus trituberculatus and its Hox gene families provides insights of decapod evolution.</title>
        <authorList>
            <person name="Jeong J.-H."/>
            <person name="Song I."/>
            <person name="Kim S."/>
            <person name="Choi T."/>
            <person name="Kim D."/>
            <person name="Ryu S."/>
            <person name="Kim W."/>
        </authorList>
    </citation>
    <scope>NUCLEOTIDE SEQUENCE [LARGE SCALE GENOMIC DNA]</scope>
    <source>
        <tissue evidence="2">Muscle</tissue>
    </source>
</reference>
<evidence type="ECO:0000256" key="1">
    <source>
        <dbReference type="SAM" id="MobiDB-lite"/>
    </source>
</evidence>
<feature type="region of interest" description="Disordered" evidence="1">
    <location>
        <begin position="111"/>
        <end position="265"/>
    </location>
</feature>
<evidence type="ECO:0000313" key="2">
    <source>
        <dbReference type="EMBL" id="MPC10433.1"/>
    </source>
</evidence>
<gene>
    <name evidence="2" type="ORF">E2C01_003069</name>
</gene>
<feature type="compositionally biased region" description="Basic and acidic residues" evidence="1">
    <location>
        <begin position="154"/>
        <end position="173"/>
    </location>
</feature>
<feature type="compositionally biased region" description="Polar residues" evidence="1">
    <location>
        <begin position="38"/>
        <end position="56"/>
    </location>
</feature>
<dbReference type="OrthoDB" id="6373821at2759"/>
<feature type="compositionally biased region" description="Basic and acidic residues" evidence="1">
    <location>
        <begin position="126"/>
        <end position="136"/>
    </location>
</feature>
<feature type="region of interest" description="Disordered" evidence="1">
    <location>
        <begin position="600"/>
        <end position="623"/>
    </location>
</feature>
<organism evidence="2 3">
    <name type="scientific">Portunus trituberculatus</name>
    <name type="common">Swimming crab</name>
    <name type="synonym">Neptunus trituberculatus</name>
    <dbReference type="NCBI Taxonomy" id="210409"/>
    <lineage>
        <taxon>Eukaryota</taxon>
        <taxon>Metazoa</taxon>
        <taxon>Ecdysozoa</taxon>
        <taxon>Arthropoda</taxon>
        <taxon>Crustacea</taxon>
        <taxon>Multicrustacea</taxon>
        <taxon>Malacostraca</taxon>
        <taxon>Eumalacostraca</taxon>
        <taxon>Eucarida</taxon>
        <taxon>Decapoda</taxon>
        <taxon>Pleocyemata</taxon>
        <taxon>Brachyura</taxon>
        <taxon>Eubrachyura</taxon>
        <taxon>Portunoidea</taxon>
        <taxon>Portunidae</taxon>
        <taxon>Portuninae</taxon>
        <taxon>Portunus</taxon>
    </lineage>
</organism>
<protein>
    <submittedName>
        <fullName evidence="2">Uncharacterized protein</fullName>
    </submittedName>
</protein>
<proteinExistence type="predicted"/>
<dbReference type="EMBL" id="VSRR010000117">
    <property type="protein sequence ID" value="MPC10433.1"/>
    <property type="molecule type" value="Genomic_DNA"/>
</dbReference>
<comment type="caution">
    <text evidence="2">The sequence shown here is derived from an EMBL/GenBank/DDBJ whole genome shotgun (WGS) entry which is preliminary data.</text>
</comment>
<dbReference type="AlphaFoldDB" id="A0A5B7CSI3"/>
<keyword evidence="3" id="KW-1185">Reference proteome</keyword>
<dbReference type="Proteomes" id="UP000324222">
    <property type="component" value="Unassembled WGS sequence"/>
</dbReference>